<keyword evidence="2" id="KW-1185">Reference proteome</keyword>
<proteinExistence type="predicted"/>
<gene>
    <name evidence="1" type="ORF">H4687_007422</name>
</gene>
<name>A0A8I0PGT7_9ACTN</name>
<dbReference type="Proteomes" id="UP000629287">
    <property type="component" value="Unassembled WGS sequence"/>
</dbReference>
<accession>A0A8I0PGT7</accession>
<evidence type="ECO:0000313" key="2">
    <source>
        <dbReference type="Proteomes" id="UP000629287"/>
    </source>
</evidence>
<dbReference type="OrthoDB" id="3219938at2"/>
<dbReference type="EMBL" id="JADBGF010000001">
    <property type="protein sequence ID" value="MBE1601293.1"/>
    <property type="molecule type" value="Genomic_DNA"/>
</dbReference>
<sequence length="161" mass="17109">MNAATRCRMHGGASPQAKTAAVRRQTEADVQKLLADLDVTPVGDPLAALLKLGGQVLAWQEATARLVNELESIRFRAANGTEQLRAEVTLFERATDRACSVLATIARLNIDERLTAVSERQAEAVIGAIEAGLTAAGVSGDRMIDARRAAAQHLRLVDGPS</sequence>
<organism evidence="1 2">
    <name type="scientific">Streptomyces stelliscabiei</name>
    <dbReference type="NCBI Taxonomy" id="146820"/>
    <lineage>
        <taxon>Bacteria</taxon>
        <taxon>Bacillati</taxon>
        <taxon>Actinomycetota</taxon>
        <taxon>Actinomycetes</taxon>
        <taxon>Kitasatosporales</taxon>
        <taxon>Streptomycetaceae</taxon>
        <taxon>Streptomyces</taxon>
    </lineage>
</organism>
<protein>
    <submittedName>
        <fullName evidence="1">Uncharacterized protein</fullName>
    </submittedName>
</protein>
<evidence type="ECO:0000313" key="1">
    <source>
        <dbReference type="EMBL" id="MBE1601293.1"/>
    </source>
</evidence>
<comment type="caution">
    <text evidence="1">The sequence shown here is derived from an EMBL/GenBank/DDBJ whole genome shotgun (WGS) entry which is preliminary data.</text>
</comment>
<reference evidence="1 2" key="1">
    <citation type="submission" date="2020-10" db="EMBL/GenBank/DDBJ databases">
        <title>Sequencing the genomes of 1000 actinobacteria strains.</title>
        <authorList>
            <person name="Klenk H.-P."/>
        </authorList>
    </citation>
    <scope>NUCLEOTIDE SEQUENCE [LARGE SCALE GENOMIC DNA]</scope>
    <source>
        <strain evidence="1 2">DSM 41803</strain>
    </source>
</reference>
<dbReference type="AlphaFoldDB" id="A0A8I0PGT7"/>